<evidence type="ECO:0000313" key="2">
    <source>
        <dbReference type="Proteomes" id="UP000291084"/>
    </source>
</evidence>
<dbReference type="EMBL" id="AP015037">
    <property type="protein sequence ID" value="BAT84352.1"/>
    <property type="molecule type" value="Genomic_DNA"/>
</dbReference>
<reference evidence="1 2" key="1">
    <citation type="journal article" date="2015" name="Sci. Rep.">
        <title>The power of single molecule real-time sequencing technology in the de novo assembly of a eukaryotic genome.</title>
        <authorList>
            <person name="Sakai H."/>
            <person name="Naito K."/>
            <person name="Ogiso-Tanaka E."/>
            <person name="Takahashi Y."/>
            <person name="Iseki K."/>
            <person name="Muto C."/>
            <person name="Satou K."/>
            <person name="Teruya K."/>
            <person name="Shiroma A."/>
            <person name="Shimoji M."/>
            <person name="Hirano T."/>
            <person name="Itoh T."/>
            <person name="Kaga A."/>
            <person name="Tomooka N."/>
        </authorList>
    </citation>
    <scope>NUCLEOTIDE SEQUENCE [LARGE SCALE GENOMIC DNA]</scope>
    <source>
        <strain evidence="2">cv. Shumari</strain>
    </source>
</reference>
<keyword evidence="2" id="KW-1185">Reference proteome</keyword>
<dbReference type="Proteomes" id="UP000291084">
    <property type="component" value="Chromosome 4"/>
</dbReference>
<organism evidence="1 2">
    <name type="scientific">Vigna angularis var. angularis</name>
    <dbReference type="NCBI Taxonomy" id="157739"/>
    <lineage>
        <taxon>Eukaryota</taxon>
        <taxon>Viridiplantae</taxon>
        <taxon>Streptophyta</taxon>
        <taxon>Embryophyta</taxon>
        <taxon>Tracheophyta</taxon>
        <taxon>Spermatophyta</taxon>
        <taxon>Magnoliopsida</taxon>
        <taxon>eudicotyledons</taxon>
        <taxon>Gunneridae</taxon>
        <taxon>Pentapetalae</taxon>
        <taxon>rosids</taxon>
        <taxon>fabids</taxon>
        <taxon>Fabales</taxon>
        <taxon>Fabaceae</taxon>
        <taxon>Papilionoideae</taxon>
        <taxon>50 kb inversion clade</taxon>
        <taxon>NPAAA clade</taxon>
        <taxon>indigoferoid/millettioid clade</taxon>
        <taxon>Phaseoleae</taxon>
        <taxon>Vigna</taxon>
    </lineage>
</organism>
<name>A0A0S3RUT3_PHAAN</name>
<proteinExistence type="predicted"/>
<gene>
    <name evidence="1" type="primary">Vigan.04G169500</name>
    <name evidence="1" type="ORF">VIGAN_04169500</name>
</gene>
<evidence type="ECO:0000313" key="1">
    <source>
        <dbReference type="EMBL" id="BAT84352.1"/>
    </source>
</evidence>
<dbReference type="AlphaFoldDB" id="A0A0S3RUT3"/>
<accession>A0A0S3RUT3</accession>
<protein>
    <submittedName>
        <fullName evidence="1">Uncharacterized protein</fullName>
    </submittedName>
</protein>
<sequence length="197" mass="22223">MTSIDQHPDGAVVVRAQPISVVKDPIFLNRLKRAFHDQLRNANMRALKDLQHGEHPLVVPASPMVPQTQRKLRMDKDKGSATNKEKGTKFAPEVIMHDERWGLAVSNVQREWLAKGDPLESCWWKDVPWSSETSLARANGRTKERAAAIDVAQPAGGVRDAARWMEGSRLPLVEEETYVLFEVKNLGFVSYEEKKGE</sequence>